<dbReference type="EMBL" id="WELG01000001">
    <property type="protein sequence ID" value="KAB7530354.1"/>
    <property type="molecule type" value="Genomic_DNA"/>
</dbReference>
<organism evidence="2 3">
    <name type="scientific">Flagellimonas olearia</name>
    <dbReference type="NCBI Taxonomy" id="552546"/>
    <lineage>
        <taxon>Bacteria</taxon>
        <taxon>Pseudomonadati</taxon>
        <taxon>Bacteroidota</taxon>
        <taxon>Flavobacteriia</taxon>
        <taxon>Flavobacteriales</taxon>
        <taxon>Flavobacteriaceae</taxon>
        <taxon>Flagellimonas</taxon>
    </lineage>
</organism>
<dbReference type="InterPro" id="IPR029058">
    <property type="entry name" value="AB_hydrolase_fold"/>
</dbReference>
<dbReference type="OrthoDB" id="9809549at2"/>
<dbReference type="Proteomes" id="UP000429785">
    <property type="component" value="Unassembled WGS sequence"/>
</dbReference>
<proteinExistence type="predicted"/>
<dbReference type="PANTHER" id="PTHR43265">
    <property type="entry name" value="ESTERASE ESTD"/>
    <property type="match status" value="1"/>
</dbReference>
<dbReference type="Gene3D" id="3.40.50.1820">
    <property type="entry name" value="alpha/beta hydrolase"/>
    <property type="match status" value="1"/>
</dbReference>
<dbReference type="AlphaFoldDB" id="A0A6I1E9F3"/>
<feature type="domain" description="Serine aminopeptidase S33" evidence="1">
    <location>
        <begin position="59"/>
        <end position="307"/>
    </location>
</feature>
<dbReference type="PANTHER" id="PTHR43265:SF1">
    <property type="entry name" value="ESTERASE ESTD"/>
    <property type="match status" value="1"/>
</dbReference>
<keyword evidence="2" id="KW-0378">Hydrolase</keyword>
<reference evidence="2 3" key="1">
    <citation type="submission" date="2019-10" db="EMBL/GenBank/DDBJ databases">
        <title>Muricauda olearia CL-SS4 JCM15563 genome.</title>
        <authorList>
            <person name="Liu L."/>
        </authorList>
    </citation>
    <scope>NUCLEOTIDE SEQUENCE [LARGE SCALE GENOMIC DNA]</scope>
    <source>
        <strain evidence="2 3">CL-SS4</strain>
    </source>
</reference>
<name>A0A6I1E9F3_9FLAO</name>
<dbReference type="InterPro" id="IPR053145">
    <property type="entry name" value="AB_hydrolase_Est10"/>
</dbReference>
<gene>
    <name evidence="2" type="ORF">F8C76_02265</name>
</gene>
<evidence type="ECO:0000313" key="3">
    <source>
        <dbReference type="Proteomes" id="UP000429785"/>
    </source>
</evidence>
<dbReference type="GO" id="GO:0052689">
    <property type="term" value="F:carboxylic ester hydrolase activity"/>
    <property type="evidence" value="ECO:0007669"/>
    <property type="project" value="TreeGrafter"/>
</dbReference>
<comment type="caution">
    <text evidence="2">The sequence shown here is derived from an EMBL/GenBank/DDBJ whole genome shotgun (WGS) entry which is preliminary data.</text>
</comment>
<sequence>MKNFIITALLVAVGNFTIGQEQRPTDKNYSEEDIFFLNTKDTIHGKLILPNQKKDNLPVVVFVHGSGPEDYSSSNLYRPLWEEFTKAGFACFSWDKPGIGMSQGNWFDQSMDNRASEVIAAFKKLEQHPKVDPNKLGMWGISQAGWVIPKVAETMEPAFIITVSSPVTTAFDQEAYRLRSELKAEEFSKYAIDSALVYTHQVKDLVMAGKPFADFDALQESLNQSNWFSHTISGGKEIYRYLKVIIENDHIPNLDALSCPVLAIWGENDLLVPPHSSANQYKKVMEQIKNERFKMVIIPNADHTLTFNHTGRRTATVERREKYKDNPKKIFAPGYLKSMVDWLKGLGF</sequence>
<dbReference type="SUPFAM" id="SSF53474">
    <property type="entry name" value="alpha/beta-Hydrolases"/>
    <property type="match status" value="1"/>
</dbReference>
<dbReference type="RefSeq" id="WP_152130287.1">
    <property type="nucleotide sequence ID" value="NZ_WELG01000001.1"/>
</dbReference>
<dbReference type="InterPro" id="IPR022742">
    <property type="entry name" value="Hydrolase_4"/>
</dbReference>
<protein>
    <submittedName>
        <fullName evidence="2">Alpha/beta fold hydrolase</fullName>
    </submittedName>
</protein>
<evidence type="ECO:0000259" key="1">
    <source>
        <dbReference type="Pfam" id="PF12146"/>
    </source>
</evidence>
<accession>A0A6I1E9F3</accession>
<dbReference type="Pfam" id="PF12146">
    <property type="entry name" value="Hydrolase_4"/>
    <property type="match status" value="1"/>
</dbReference>
<evidence type="ECO:0000313" key="2">
    <source>
        <dbReference type="EMBL" id="KAB7530354.1"/>
    </source>
</evidence>